<dbReference type="Pfam" id="PF21849">
    <property type="entry name" value="DUF6908"/>
    <property type="match status" value="1"/>
</dbReference>
<accession>A0A2N0BFX5</accession>
<dbReference type="EMBL" id="NPEF01000231">
    <property type="protein sequence ID" value="PJZ91687.1"/>
    <property type="molecule type" value="Genomic_DNA"/>
</dbReference>
<sequence length="155" mass="18088">MNNILLLIEQNGGFDKLKKRSLKIKNEGFMDLVIEYIGKGPRGKDAISVSHFYIQNGDLMYDPEVCFELSEEFALTDIKGISRVQMEMQLVPFLFRQDSWPPRYDEVYLLDEDDSILETNQKLLKSIQSFCVLWNRNLKDQGFLDPKNTSIEEIQ</sequence>
<evidence type="ECO:0000313" key="4">
    <source>
        <dbReference type="Proteomes" id="UP000232122"/>
    </source>
</evidence>
<evidence type="ECO:0000313" key="3">
    <source>
        <dbReference type="EMBL" id="PJZ91687.1"/>
    </source>
</evidence>
<organism evidence="3">
    <name type="scientific">Leptospira ellisii</name>
    <dbReference type="NCBI Taxonomy" id="2023197"/>
    <lineage>
        <taxon>Bacteria</taxon>
        <taxon>Pseudomonadati</taxon>
        <taxon>Spirochaetota</taxon>
        <taxon>Spirochaetia</taxon>
        <taxon>Leptospirales</taxon>
        <taxon>Leptospiraceae</taxon>
        <taxon>Leptospira</taxon>
    </lineage>
</organism>
<reference evidence="3" key="1">
    <citation type="submission" date="2017-07" db="EMBL/GenBank/DDBJ databases">
        <title>Leptospira spp. isolated from tropical soils.</title>
        <authorList>
            <person name="Thibeaux R."/>
            <person name="Iraola G."/>
            <person name="Ferres I."/>
            <person name="Bierque E."/>
            <person name="Girault D."/>
            <person name="Soupe-Gilbert M.-E."/>
            <person name="Picardeau M."/>
            <person name="Goarant C."/>
        </authorList>
    </citation>
    <scope>NUCLEOTIDE SEQUENCE [LARGE SCALE GENOMIC DNA]</scope>
    <source>
        <strain evidence="3">ATI7-C-A5</strain>
    </source>
</reference>
<dbReference type="RefSeq" id="WP_100748282.1">
    <property type="nucleotide sequence ID" value="NZ_NPEF02000028.1"/>
</dbReference>
<dbReference type="Proteomes" id="UP000232122">
    <property type="component" value="Unassembled WGS sequence"/>
</dbReference>
<keyword evidence="4" id="KW-1185">Reference proteome</keyword>
<proteinExistence type="predicted"/>
<dbReference type="EMBL" id="NPEF02000028">
    <property type="protein sequence ID" value="MDV6237614.1"/>
    <property type="molecule type" value="Genomic_DNA"/>
</dbReference>
<comment type="caution">
    <text evidence="3">The sequence shown here is derived from an EMBL/GenBank/DDBJ whole genome shotgun (WGS) entry which is preliminary data.</text>
</comment>
<reference evidence="2" key="3">
    <citation type="submission" date="2023-10" db="EMBL/GenBank/DDBJ databases">
        <authorList>
            <person name="Picardeau M."/>
            <person name="Thibeaux R."/>
        </authorList>
    </citation>
    <scope>NUCLEOTIDE SEQUENCE</scope>
    <source>
        <strain evidence="2">ATI7-C-A5</strain>
    </source>
</reference>
<reference evidence="2 4" key="2">
    <citation type="journal article" date="2018" name="Microb. Genom.">
        <title>Deciphering the unexplored Leptospira diversity from soils uncovers genomic evolution to virulence.</title>
        <authorList>
            <person name="Thibeaux R."/>
            <person name="Iraola G."/>
            <person name="Ferres I."/>
            <person name="Bierque E."/>
            <person name="Girault D."/>
            <person name="Soupe-Gilbert M.E."/>
            <person name="Picardeau M."/>
            <person name="Goarant C."/>
        </authorList>
    </citation>
    <scope>NUCLEOTIDE SEQUENCE [LARGE SCALE GENOMIC DNA]</scope>
    <source>
        <strain evidence="2 4">ATI7-C-A5</strain>
    </source>
</reference>
<evidence type="ECO:0000313" key="2">
    <source>
        <dbReference type="EMBL" id="MDV6237614.1"/>
    </source>
</evidence>
<name>A0A2N0B557_9LEPT</name>
<dbReference type="InterPro" id="IPR054203">
    <property type="entry name" value="DUF6908"/>
</dbReference>
<evidence type="ECO:0000259" key="1">
    <source>
        <dbReference type="Pfam" id="PF21849"/>
    </source>
</evidence>
<feature type="domain" description="DUF6908" evidence="1">
    <location>
        <begin position="3"/>
        <end position="144"/>
    </location>
</feature>
<protein>
    <recommendedName>
        <fullName evidence="1">DUF6908 domain-containing protein</fullName>
    </recommendedName>
</protein>
<dbReference type="AlphaFoldDB" id="A0A2N0B557"/>
<gene>
    <name evidence="2" type="ORF">CH379_018430</name>
    <name evidence="3" type="ORF">CH379_17270</name>
</gene>
<dbReference type="OrthoDB" id="344523at2"/>
<accession>A0A2N0B557</accession>